<reference evidence="4" key="2">
    <citation type="submission" date="2020-09" db="EMBL/GenBank/DDBJ databases">
        <authorList>
            <person name="Sun Q."/>
            <person name="Zhou Y."/>
        </authorList>
    </citation>
    <scope>NUCLEOTIDE SEQUENCE</scope>
    <source>
        <strain evidence="4">CGMCC 1.12827</strain>
    </source>
</reference>
<reference evidence="4" key="1">
    <citation type="journal article" date="2014" name="Int. J. Syst. Evol. Microbiol.">
        <title>Complete genome sequence of Corynebacterium casei LMG S-19264T (=DSM 44701T), isolated from a smear-ripened cheese.</title>
        <authorList>
            <consortium name="US DOE Joint Genome Institute (JGI-PGF)"/>
            <person name="Walter F."/>
            <person name="Albersmeier A."/>
            <person name="Kalinowski J."/>
            <person name="Ruckert C."/>
        </authorList>
    </citation>
    <scope>NUCLEOTIDE SEQUENCE</scope>
    <source>
        <strain evidence="4">CGMCC 1.12827</strain>
    </source>
</reference>
<dbReference type="PANTHER" id="PTHR30576">
    <property type="entry name" value="COLANIC BIOSYNTHESIS UDP-GLUCOSE LIPID CARRIER TRANSFERASE"/>
    <property type="match status" value="1"/>
</dbReference>
<proteinExistence type="inferred from homology"/>
<protein>
    <recommendedName>
        <fullName evidence="3">Bacterial sugar transferase domain-containing protein</fullName>
    </recommendedName>
</protein>
<keyword evidence="2" id="KW-1133">Transmembrane helix</keyword>
<evidence type="ECO:0000259" key="3">
    <source>
        <dbReference type="Pfam" id="PF02397"/>
    </source>
</evidence>
<dbReference type="EMBL" id="BMGC01000056">
    <property type="protein sequence ID" value="GGB47269.1"/>
    <property type="molecule type" value="Genomic_DNA"/>
</dbReference>
<dbReference type="AlphaFoldDB" id="A0A916X1J8"/>
<evidence type="ECO:0000313" key="4">
    <source>
        <dbReference type="EMBL" id="GGB47269.1"/>
    </source>
</evidence>
<gene>
    <name evidence="4" type="ORF">GCM10011489_38100</name>
</gene>
<feature type="domain" description="Bacterial sugar transferase" evidence="3">
    <location>
        <begin position="180"/>
        <end position="291"/>
    </location>
</feature>
<dbReference type="InterPro" id="IPR003362">
    <property type="entry name" value="Bact_transf"/>
</dbReference>
<feature type="transmembrane region" description="Helical" evidence="2">
    <location>
        <begin position="182"/>
        <end position="206"/>
    </location>
</feature>
<dbReference type="Proteomes" id="UP000621454">
    <property type="component" value="Unassembled WGS sequence"/>
</dbReference>
<dbReference type="Pfam" id="PF02397">
    <property type="entry name" value="Bac_transf"/>
    <property type="match status" value="1"/>
</dbReference>
<comment type="similarity">
    <text evidence="1">Belongs to the bacterial sugar transferase family.</text>
</comment>
<sequence length="409" mass="44123">MLVITLSFGVFGCMLAHHLAGRSLKKNWRVGVGVARALVVVAPDRLPSVEGSLHDSDRLGLSVVAWLNGSELAVRSVDVGDTGGGWVPFAVECGPDPVDSILSAVDAMDADIVILADTSSLESWAFRDLSWALHERGVALAVEPAVGDVALSRMAMSQLNGTSLLQIDEPAYNRAMNLHKRLFDIVVSMMAMVLLSPVMISVALMVKLGDRGPILYGANRVGVGGKPMKMWKFRSMVTDAEARLKEVRAARGLDDDAFFKAEDDPRITRIGRVIRKTSIDELPQLFNVLKGGDEHRRSAADGRRGGLAVCELRRTASSRATGYDRTVAGVGSLGHHRRRTGEARPHVRGKLVDDRRSRDHRQDIHLGLANGWSLLTSRADGTAPVGWCGSIGVACAVVVSLRSKSSPEE</sequence>
<organism evidence="4 5">
    <name type="scientific">Gordonia jinhuaensis</name>
    <dbReference type="NCBI Taxonomy" id="1517702"/>
    <lineage>
        <taxon>Bacteria</taxon>
        <taxon>Bacillati</taxon>
        <taxon>Actinomycetota</taxon>
        <taxon>Actinomycetes</taxon>
        <taxon>Mycobacteriales</taxon>
        <taxon>Gordoniaceae</taxon>
        <taxon>Gordonia</taxon>
    </lineage>
</organism>
<dbReference type="GO" id="GO:0016780">
    <property type="term" value="F:phosphotransferase activity, for other substituted phosphate groups"/>
    <property type="evidence" value="ECO:0007669"/>
    <property type="project" value="TreeGrafter"/>
</dbReference>
<keyword evidence="2" id="KW-0472">Membrane</keyword>
<name>A0A916X1J8_9ACTN</name>
<accession>A0A916X1J8</accession>
<keyword evidence="2" id="KW-0812">Transmembrane</keyword>
<evidence type="ECO:0000313" key="5">
    <source>
        <dbReference type="Proteomes" id="UP000621454"/>
    </source>
</evidence>
<evidence type="ECO:0000256" key="2">
    <source>
        <dbReference type="SAM" id="Phobius"/>
    </source>
</evidence>
<comment type="caution">
    <text evidence="4">The sequence shown here is derived from an EMBL/GenBank/DDBJ whole genome shotgun (WGS) entry which is preliminary data.</text>
</comment>
<evidence type="ECO:0000256" key="1">
    <source>
        <dbReference type="ARBA" id="ARBA00006464"/>
    </source>
</evidence>
<dbReference type="PANTHER" id="PTHR30576:SF10">
    <property type="entry name" value="SLL5057 PROTEIN"/>
    <property type="match status" value="1"/>
</dbReference>
<keyword evidence="5" id="KW-1185">Reference proteome</keyword>